<name>A0A1V9XVB7_9ACAR</name>
<accession>A0A1V9XVB7</accession>
<keyword evidence="2" id="KW-1185">Reference proteome</keyword>
<proteinExistence type="predicted"/>
<reference evidence="1 2" key="1">
    <citation type="journal article" date="2017" name="Gigascience">
        <title>Draft genome of the honey bee ectoparasitic mite, Tropilaelaps mercedesae, is shaped by the parasitic life history.</title>
        <authorList>
            <person name="Dong X."/>
            <person name="Armstrong S.D."/>
            <person name="Xia D."/>
            <person name="Makepeace B.L."/>
            <person name="Darby A.C."/>
            <person name="Kadowaki T."/>
        </authorList>
    </citation>
    <scope>NUCLEOTIDE SEQUENCE [LARGE SCALE GENOMIC DNA]</scope>
    <source>
        <strain evidence="1">Wuxi-XJTLU</strain>
    </source>
</reference>
<dbReference type="Proteomes" id="UP000192247">
    <property type="component" value="Unassembled WGS sequence"/>
</dbReference>
<dbReference type="EMBL" id="MNPL01003604">
    <property type="protein sequence ID" value="OQR77381.1"/>
    <property type="molecule type" value="Genomic_DNA"/>
</dbReference>
<comment type="caution">
    <text evidence="1">The sequence shown here is derived from an EMBL/GenBank/DDBJ whole genome shotgun (WGS) entry which is preliminary data.</text>
</comment>
<organism evidence="1 2">
    <name type="scientific">Tropilaelaps mercedesae</name>
    <dbReference type="NCBI Taxonomy" id="418985"/>
    <lineage>
        <taxon>Eukaryota</taxon>
        <taxon>Metazoa</taxon>
        <taxon>Ecdysozoa</taxon>
        <taxon>Arthropoda</taxon>
        <taxon>Chelicerata</taxon>
        <taxon>Arachnida</taxon>
        <taxon>Acari</taxon>
        <taxon>Parasitiformes</taxon>
        <taxon>Mesostigmata</taxon>
        <taxon>Gamasina</taxon>
        <taxon>Dermanyssoidea</taxon>
        <taxon>Laelapidae</taxon>
        <taxon>Tropilaelaps</taxon>
    </lineage>
</organism>
<dbReference type="AlphaFoldDB" id="A0A1V9XVB7"/>
<evidence type="ECO:0000313" key="1">
    <source>
        <dbReference type="EMBL" id="OQR77381.1"/>
    </source>
</evidence>
<protein>
    <submittedName>
        <fullName evidence="1">Uncharacterized protein</fullName>
    </submittedName>
</protein>
<gene>
    <name evidence="1" type="ORF">BIW11_00451</name>
</gene>
<evidence type="ECO:0000313" key="2">
    <source>
        <dbReference type="Proteomes" id="UP000192247"/>
    </source>
</evidence>
<dbReference type="InParanoid" id="A0A1V9XVB7"/>
<sequence length="677" mass="76847">MAAASADQVLSELIIHMTGAKGQKLKKHLAKAKRLLANIRCVRPLKTELETLFWAQVAICNEHSDRERAEHLQEVADEALSMIDTHPAWLADTLQFLLELSPSPLEFQQVERRFRASPFEEVLQHIQAHDDIVLEQGVPGALGDSDSWSSADSVEIGELEQTDSPPDEFYFVPPSERNFVHIDERPLVHFYTIQEPKVRAAFQRIKGFGEDAGSDLTIGSIEKFHKRMAYLRKWLAMPMMGRSLTFQAFAGAIAEELDEIRREIARIEKLPNLTLLKLLHHLDGLVERPLQLCHICETVTSQPEPWLEAVSVLSHLSNESFFVKTAKPMLQQIRDLLVKGEFHEELLFDRSPQGDVIVRGPIPEKMFLHSYLDRVKMSAQCAVHYKEHAGRPLVDATSPANAEIVDIIGRVDALLKRTAQGIPVHGAAKAAILPLCKLVNTELVEKLKTEYDAFSILRRFQSHSFVVSYEMHTLAEAVFDGRCPREVGAVDSLLEDLVGPEWRVKSVEPFVIHDLLPWPFTIFTSDRNYAKVRTYILRVKEAAHALVHMDASELSPEEQIARFKIMCIIDLLNQHITLTAQECISTADLASGADIEEISRRHTAWFERTNVLTLMSPKTVRNTLDDVSQTALRFARERRLELVEKKFIPYVDFLAQSVIENLPVLAARLVHARQYFK</sequence>